<organism evidence="6 7">
    <name type="scientific">Candidatus Nitrospira neomarina</name>
    <dbReference type="NCBI Taxonomy" id="3020899"/>
    <lineage>
        <taxon>Bacteria</taxon>
        <taxon>Pseudomonadati</taxon>
        <taxon>Nitrospirota</taxon>
        <taxon>Nitrospiria</taxon>
        <taxon>Nitrospirales</taxon>
        <taxon>Nitrospiraceae</taxon>
        <taxon>Nitrospira</taxon>
    </lineage>
</organism>
<evidence type="ECO:0000259" key="5">
    <source>
        <dbReference type="PROSITE" id="PS50975"/>
    </source>
</evidence>
<dbReference type="GO" id="GO:0016874">
    <property type="term" value="F:ligase activity"/>
    <property type="evidence" value="ECO:0007669"/>
    <property type="project" value="UniProtKB-KW"/>
</dbReference>
<dbReference type="PROSITE" id="PS50975">
    <property type="entry name" value="ATP_GRASP"/>
    <property type="match status" value="1"/>
</dbReference>
<evidence type="ECO:0000256" key="3">
    <source>
        <dbReference type="ARBA" id="ARBA00022840"/>
    </source>
</evidence>
<dbReference type="KEGG" id="nneo:PQG83_00225"/>
<feature type="domain" description="ATP-grasp" evidence="5">
    <location>
        <begin position="106"/>
        <end position="321"/>
    </location>
</feature>
<evidence type="ECO:0000256" key="4">
    <source>
        <dbReference type="PROSITE-ProRule" id="PRU00409"/>
    </source>
</evidence>
<evidence type="ECO:0000256" key="1">
    <source>
        <dbReference type="ARBA" id="ARBA00022598"/>
    </source>
</evidence>
<proteinExistence type="predicted"/>
<keyword evidence="7" id="KW-1185">Reference proteome</keyword>
<dbReference type="InterPro" id="IPR011761">
    <property type="entry name" value="ATP-grasp"/>
</dbReference>
<dbReference type="AlphaFoldDB" id="A0AA96JW81"/>
<evidence type="ECO:0000313" key="7">
    <source>
        <dbReference type="Proteomes" id="UP001302494"/>
    </source>
</evidence>
<dbReference type="PROSITE" id="PS00867">
    <property type="entry name" value="CPSASE_2"/>
    <property type="match status" value="1"/>
</dbReference>
<keyword evidence="2 4" id="KW-0547">Nucleotide-binding</keyword>
<dbReference type="RefSeq" id="WP_312745352.1">
    <property type="nucleotide sequence ID" value="NZ_CP116968.1"/>
</dbReference>
<sequence>MPKNIFVIGLDEFNLALLKPIGSKKSYEFHSLLSVEEVKRREHYDPDELLGTAEKKLKLFTGTIDGIVGYWDFPTTCLVPFLNQKMGLPGPTLESVLKCEHKYWSRVEQQQVLTDIPKFCAVNPFETNPRSMVDLAFPCWIKPVKAFASQLGFRIHNDKEFEKAIEIIRQKLSHFAEPFNYFLDQVVLPPSVAGIGGDWCIAESIVSGRQCTLEGYVYQGEVEVYGVIDSIREPNRSTFARYQYPSQLPKRIQNRMGDVAQKIMTHLKYDQAPFNMEFFYDEPHDRIWLLEINPRISQSHCDVFRKVDGASHHEVMIDLALGKKPEFPHREGEFGCAGKFFLRAHKDAVLKHVPGEKEIQLVKERFPGSLVNIHVKEGMRLSELPNQESYSYELGYVCLGASNEHELLERSRTCQEYLKFTYSPS</sequence>
<dbReference type="SUPFAM" id="SSF56059">
    <property type="entry name" value="Glutathione synthetase ATP-binding domain-like"/>
    <property type="match status" value="1"/>
</dbReference>
<dbReference type="Gene3D" id="3.30.470.20">
    <property type="entry name" value="ATP-grasp fold, B domain"/>
    <property type="match status" value="1"/>
</dbReference>
<protein>
    <submittedName>
        <fullName evidence="6">ATP-grasp domain-containing protein</fullName>
    </submittedName>
</protein>
<reference evidence="6 7" key="1">
    <citation type="submission" date="2023-01" db="EMBL/GenBank/DDBJ databases">
        <title>Cultivation and genomic characterization of new, ubiquitous marine nitrite-oxidizing bacteria from the Nitrospirales.</title>
        <authorList>
            <person name="Mueller A.J."/>
            <person name="Daebeler A."/>
            <person name="Herbold C.W."/>
            <person name="Kirkegaard R.H."/>
            <person name="Daims H."/>
        </authorList>
    </citation>
    <scope>NUCLEOTIDE SEQUENCE [LARGE SCALE GENOMIC DNA]</scope>
    <source>
        <strain evidence="6 7">DK</strain>
    </source>
</reference>
<dbReference type="PANTHER" id="PTHR43585:SF2">
    <property type="entry name" value="ATP-GRASP ENZYME FSQD"/>
    <property type="match status" value="1"/>
</dbReference>
<dbReference type="InterPro" id="IPR005479">
    <property type="entry name" value="CPAse_ATP-bd"/>
</dbReference>
<evidence type="ECO:0000256" key="2">
    <source>
        <dbReference type="ARBA" id="ARBA00022741"/>
    </source>
</evidence>
<accession>A0AA96JW81</accession>
<dbReference type="Pfam" id="PF13535">
    <property type="entry name" value="ATP-grasp_4"/>
    <property type="match status" value="1"/>
</dbReference>
<evidence type="ECO:0000313" key="6">
    <source>
        <dbReference type="EMBL" id="WNM62203.1"/>
    </source>
</evidence>
<keyword evidence="1" id="KW-0436">Ligase</keyword>
<keyword evidence="3 4" id="KW-0067">ATP-binding</keyword>
<dbReference type="GO" id="GO:0046872">
    <property type="term" value="F:metal ion binding"/>
    <property type="evidence" value="ECO:0007669"/>
    <property type="project" value="InterPro"/>
</dbReference>
<gene>
    <name evidence="6" type="ORF">PQG83_00225</name>
</gene>
<name>A0AA96JW81_9BACT</name>
<dbReference type="EMBL" id="CP116968">
    <property type="protein sequence ID" value="WNM62203.1"/>
    <property type="molecule type" value="Genomic_DNA"/>
</dbReference>
<dbReference type="GO" id="GO:0005524">
    <property type="term" value="F:ATP binding"/>
    <property type="evidence" value="ECO:0007669"/>
    <property type="project" value="UniProtKB-UniRule"/>
</dbReference>
<dbReference type="InterPro" id="IPR052032">
    <property type="entry name" value="ATP-dep_AA_Ligase"/>
</dbReference>
<dbReference type="PANTHER" id="PTHR43585">
    <property type="entry name" value="FUMIPYRROLE BIOSYNTHESIS PROTEIN C"/>
    <property type="match status" value="1"/>
</dbReference>
<dbReference type="Proteomes" id="UP001302494">
    <property type="component" value="Chromosome"/>
</dbReference>